<gene>
    <name evidence="5" type="ORF">PACILC2_08930</name>
</gene>
<keyword evidence="3" id="KW-0804">Transcription</keyword>
<protein>
    <submittedName>
        <fullName evidence="5">Transcriptional regulator</fullName>
    </submittedName>
</protein>
<dbReference type="PROSITE" id="PS50943">
    <property type="entry name" value="HTH_CROC1"/>
    <property type="match status" value="1"/>
</dbReference>
<dbReference type="InterPro" id="IPR013096">
    <property type="entry name" value="Cupin_2"/>
</dbReference>
<dbReference type="Gene3D" id="2.60.120.10">
    <property type="entry name" value="Jelly Rolls"/>
    <property type="match status" value="1"/>
</dbReference>
<dbReference type="InterPro" id="IPR014710">
    <property type="entry name" value="RmlC-like_jellyroll"/>
</dbReference>
<organism evidence="5 6">
    <name type="scientific">Paenibacillus cisolokensis</name>
    <dbReference type="NCBI Taxonomy" id="1658519"/>
    <lineage>
        <taxon>Bacteria</taxon>
        <taxon>Bacillati</taxon>
        <taxon>Bacillota</taxon>
        <taxon>Bacilli</taxon>
        <taxon>Bacillales</taxon>
        <taxon>Paenibacillaceae</taxon>
        <taxon>Paenibacillus</taxon>
    </lineage>
</organism>
<keyword evidence="6" id="KW-1185">Reference proteome</keyword>
<evidence type="ECO:0000256" key="3">
    <source>
        <dbReference type="ARBA" id="ARBA00023163"/>
    </source>
</evidence>
<evidence type="ECO:0000313" key="5">
    <source>
        <dbReference type="EMBL" id="GIQ62325.1"/>
    </source>
</evidence>
<dbReference type="SUPFAM" id="SSF47413">
    <property type="entry name" value="lambda repressor-like DNA-binding domains"/>
    <property type="match status" value="1"/>
</dbReference>
<evidence type="ECO:0000256" key="1">
    <source>
        <dbReference type="ARBA" id="ARBA00023015"/>
    </source>
</evidence>
<dbReference type="Pfam" id="PF07883">
    <property type="entry name" value="Cupin_2"/>
    <property type="match status" value="1"/>
</dbReference>
<dbReference type="InterPro" id="IPR010982">
    <property type="entry name" value="Lambda_DNA-bd_dom_sf"/>
</dbReference>
<sequence length="183" mass="20297">MVERLTSNIANNLSRIRKARGLSLDKVAELTGVSKAMISQIEKGAVNPTITVMWKIVNGLQLSFTSLLEDQAQDVSIVTREEAPLIVGANGAFRSRPLFPFDARTRTEIYWVEMDPGCVHHSEPHNDGVEEYIILEYGSLDIEIAGSVHSIRAGQSIRFNAAAEHRYINTHDGVTGYHAVMTY</sequence>
<dbReference type="Gene3D" id="1.10.260.40">
    <property type="entry name" value="lambda repressor-like DNA-binding domains"/>
    <property type="match status" value="1"/>
</dbReference>
<keyword evidence="1" id="KW-0805">Transcription regulation</keyword>
<evidence type="ECO:0000313" key="6">
    <source>
        <dbReference type="Proteomes" id="UP000680304"/>
    </source>
</evidence>
<comment type="caution">
    <text evidence="5">The sequence shown here is derived from an EMBL/GenBank/DDBJ whole genome shotgun (WGS) entry which is preliminary data.</text>
</comment>
<reference evidence="5 6" key="1">
    <citation type="submission" date="2021-04" db="EMBL/GenBank/DDBJ databases">
        <title>Draft genome sequence of Paenibacillus cisolokensis, LC2-13A.</title>
        <authorList>
            <person name="Uke A."/>
            <person name="Chhe C."/>
            <person name="Baramee S."/>
            <person name="Kosugi A."/>
        </authorList>
    </citation>
    <scope>NUCLEOTIDE SEQUENCE [LARGE SCALE GENOMIC DNA]</scope>
    <source>
        <strain evidence="5 6">LC2-13A</strain>
    </source>
</reference>
<dbReference type="PANTHER" id="PTHR46797">
    <property type="entry name" value="HTH-TYPE TRANSCRIPTIONAL REGULATOR"/>
    <property type="match status" value="1"/>
</dbReference>
<dbReference type="SMART" id="SM00530">
    <property type="entry name" value="HTH_XRE"/>
    <property type="match status" value="1"/>
</dbReference>
<dbReference type="Pfam" id="PF01381">
    <property type="entry name" value="HTH_3"/>
    <property type="match status" value="1"/>
</dbReference>
<dbReference type="CDD" id="cd00093">
    <property type="entry name" value="HTH_XRE"/>
    <property type="match status" value="1"/>
</dbReference>
<dbReference type="Proteomes" id="UP000680304">
    <property type="component" value="Unassembled WGS sequence"/>
</dbReference>
<dbReference type="CDD" id="cd02209">
    <property type="entry name" value="cupin_XRE_C"/>
    <property type="match status" value="1"/>
</dbReference>
<feature type="domain" description="HTH cro/C1-type" evidence="4">
    <location>
        <begin position="13"/>
        <end position="67"/>
    </location>
</feature>
<dbReference type="InterPro" id="IPR001387">
    <property type="entry name" value="Cro/C1-type_HTH"/>
</dbReference>
<proteinExistence type="predicted"/>
<dbReference type="InterPro" id="IPR011051">
    <property type="entry name" value="RmlC_Cupin_sf"/>
</dbReference>
<keyword evidence="2" id="KW-0238">DNA-binding</keyword>
<dbReference type="PANTHER" id="PTHR46797:SF23">
    <property type="entry name" value="HTH-TYPE TRANSCRIPTIONAL REGULATOR SUTR"/>
    <property type="match status" value="1"/>
</dbReference>
<accession>A0ABQ4N2C2</accession>
<dbReference type="SUPFAM" id="SSF51182">
    <property type="entry name" value="RmlC-like cupins"/>
    <property type="match status" value="1"/>
</dbReference>
<dbReference type="InterPro" id="IPR050807">
    <property type="entry name" value="TransReg_Diox_bact_type"/>
</dbReference>
<evidence type="ECO:0000256" key="2">
    <source>
        <dbReference type="ARBA" id="ARBA00023125"/>
    </source>
</evidence>
<evidence type="ECO:0000259" key="4">
    <source>
        <dbReference type="PROSITE" id="PS50943"/>
    </source>
</evidence>
<name>A0ABQ4N2C2_9BACL</name>
<dbReference type="RefSeq" id="WP_213527634.1">
    <property type="nucleotide sequence ID" value="NZ_BOVJ01000025.1"/>
</dbReference>
<dbReference type="EMBL" id="BOVJ01000025">
    <property type="protein sequence ID" value="GIQ62325.1"/>
    <property type="molecule type" value="Genomic_DNA"/>
</dbReference>